<accession>A0A1H6EGH9</accession>
<evidence type="ECO:0000313" key="2">
    <source>
        <dbReference type="EMBL" id="SEG96940.1"/>
    </source>
</evidence>
<evidence type="ECO:0000313" key="3">
    <source>
        <dbReference type="Proteomes" id="UP000236732"/>
    </source>
</evidence>
<proteinExistence type="predicted"/>
<dbReference type="RefSeq" id="WP_146103873.1">
    <property type="nucleotide sequence ID" value="NZ_FNVT01000010.1"/>
</dbReference>
<evidence type="ECO:0000256" key="1">
    <source>
        <dbReference type="SAM" id="MobiDB-lite"/>
    </source>
</evidence>
<sequence>MADAQDPDRHAMLQEAPGPSMGRLGLPPEQTITTLCRTLRQAWTIPRPAEIAVTAKADQLGRMVHSLWDRLGRPGPDKIAARALRYADRRAAASGHDETAIWEWGYLERVSTGLYLLSFGADHLARPFLATAEQLATA</sequence>
<dbReference type="OrthoDB" id="3638028at2"/>
<keyword evidence="3" id="KW-1185">Reference proteome</keyword>
<organism evidence="2 3">
    <name type="scientific">Nonomuraea solani</name>
    <dbReference type="NCBI Taxonomy" id="1144553"/>
    <lineage>
        <taxon>Bacteria</taxon>
        <taxon>Bacillati</taxon>
        <taxon>Actinomycetota</taxon>
        <taxon>Actinomycetes</taxon>
        <taxon>Streptosporangiales</taxon>
        <taxon>Streptosporangiaceae</taxon>
        <taxon>Nonomuraea</taxon>
    </lineage>
</organism>
<feature type="compositionally biased region" description="Basic and acidic residues" evidence="1">
    <location>
        <begin position="1"/>
        <end position="12"/>
    </location>
</feature>
<protein>
    <submittedName>
        <fullName evidence="2">Uncharacterized protein</fullName>
    </submittedName>
</protein>
<dbReference type="EMBL" id="FNVT01000010">
    <property type="protein sequence ID" value="SEG96940.1"/>
    <property type="molecule type" value="Genomic_DNA"/>
</dbReference>
<reference evidence="2 3" key="1">
    <citation type="submission" date="2016-10" db="EMBL/GenBank/DDBJ databases">
        <authorList>
            <person name="de Groot N.N."/>
        </authorList>
    </citation>
    <scope>NUCLEOTIDE SEQUENCE [LARGE SCALE GENOMIC DNA]</scope>
    <source>
        <strain evidence="2 3">CGMCC 4.7037</strain>
    </source>
</reference>
<dbReference type="Proteomes" id="UP000236732">
    <property type="component" value="Unassembled WGS sequence"/>
</dbReference>
<name>A0A1H6EGH9_9ACTN</name>
<feature type="region of interest" description="Disordered" evidence="1">
    <location>
        <begin position="1"/>
        <end position="26"/>
    </location>
</feature>
<gene>
    <name evidence="2" type="ORF">SAMN05444920_110160</name>
</gene>
<dbReference type="AlphaFoldDB" id="A0A1H6EGH9"/>